<dbReference type="InterPro" id="IPR013284">
    <property type="entry name" value="Beta-catenin"/>
</dbReference>
<dbReference type="PANTHER" id="PTHR45976">
    <property type="entry name" value="ARMADILLO SEGMENT POLARITY PROTEIN"/>
    <property type="match status" value="1"/>
</dbReference>
<accession>A0AA51NHL4</accession>
<feature type="region of interest" description="Disordered" evidence="2">
    <location>
        <begin position="873"/>
        <end position="919"/>
    </location>
</feature>
<feature type="repeat" description="ARM" evidence="1">
    <location>
        <begin position="220"/>
        <end position="262"/>
    </location>
</feature>
<evidence type="ECO:0000256" key="2">
    <source>
        <dbReference type="SAM" id="MobiDB-lite"/>
    </source>
</evidence>
<dbReference type="Pfam" id="PF00514">
    <property type="entry name" value="Arm"/>
    <property type="match status" value="1"/>
</dbReference>
<organism evidence="3">
    <name type="scientific">Polycelis tenuis</name>
    <dbReference type="NCBI Taxonomy" id="66754"/>
    <lineage>
        <taxon>Eukaryota</taxon>
        <taxon>Metazoa</taxon>
        <taxon>Spiralia</taxon>
        <taxon>Lophotrochozoa</taxon>
        <taxon>Platyhelminthes</taxon>
        <taxon>Rhabditophora</taxon>
        <taxon>Seriata</taxon>
        <taxon>Tricladida</taxon>
        <taxon>Continenticola</taxon>
        <taxon>Planarioidea</taxon>
        <taxon>Planariidae</taxon>
        <taxon>Polycelis</taxon>
    </lineage>
</organism>
<protein>
    <submittedName>
        <fullName evidence="3">BCatenin1</fullName>
    </submittedName>
</protein>
<proteinExistence type="evidence at transcript level"/>
<dbReference type="SMART" id="SM00185">
    <property type="entry name" value="ARM"/>
    <property type="match status" value="7"/>
</dbReference>
<feature type="repeat" description="ARM" evidence="1">
    <location>
        <begin position="304"/>
        <end position="347"/>
    </location>
</feature>
<dbReference type="GO" id="GO:0045296">
    <property type="term" value="F:cadherin binding"/>
    <property type="evidence" value="ECO:0007669"/>
    <property type="project" value="InterPro"/>
</dbReference>
<evidence type="ECO:0000313" key="3">
    <source>
        <dbReference type="EMBL" id="WMQ53806.1"/>
    </source>
</evidence>
<sequence>MNEQMNMVNSPLSEELLNDKTSYTRSWQQNQYLVDSGINSALETHTHSVSSRHGYDEMDSEDQNKKDWKCLSNININENFTNDICMLTPESPGSNICGRQGGEAMADVNLSSAYDTGKTECDLEFGLDIDKLEAESAIPDLVKLIKDEDDAVVINEATMMVFQLSKSDAIDALINSKEMISCIIEAMNKAEHAEAVRFLAGAIYNMSQKKYGLKVIFEANVIPCLVKLLGFSMESVLFYAITTLHNLLLYQEDGKEAVRLSGCIPKLVSLLQKNNIKFLTICTDCLQILAFNHQPSKIEILKNGGPLHLIHIIKNYDYEKLLWTATRVLKVLSVCSANKPVIIREGGIEALTNILYHTIQRNSSMISSPPEQGAENPESHPQFSQRLLHNCLWTLRNLSDAATRINFDHLLKVLVQILISSYNSFQRQNVHIDTNAVICAAGILSNLTCNNQYNKIALFKLGGVEALVRVIEWNFTSLTNSSPQNKLNSANNSFSEDILEPCICALRHLTSRHEEAETVQTSLIQLQGLSLLIRLLEMQLGPDLFHMQTHQPVMPNLFLSYYKINWTLIKAIIGLIRNMAMSSCNFVAIRERGFVWPMIVLINRAQIEIANKSACSPISSKDKLLDEIMEVVCGALHMLAKDPGIRAQIISIKLWQRLLHCPQQIGVQSAVNVVAGLLFNNLESIQRVAVGLLVELSAERVALEMIMTQMVIANKLNEMVHSKSEAVSTYASAILIRATEEKNKRFTPCHGGYSVPMGGAPVSRGPLPPMGMPSGAPSASPGFLNSILNSPVMHGQPPCLGGHRHMQTQGTADQTYINAGDLLGGDLLPGECPSDMQVGYGPPSCRYHPGNHPGNQGGYLEGEGPPIRAYLHDLQRPPAPPSSSGKTRAAPVAKEPMEMCLPDSDWLDPPPGPARLHKP</sequence>
<dbReference type="InterPro" id="IPR016024">
    <property type="entry name" value="ARM-type_fold"/>
</dbReference>
<evidence type="ECO:0000256" key="1">
    <source>
        <dbReference type="PROSITE-ProRule" id="PRU00259"/>
    </source>
</evidence>
<dbReference type="GO" id="GO:0007155">
    <property type="term" value="P:cell adhesion"/>
    <property type="evidence" value="ECO:0007669"/>
    <property type="project" value="InterPro"/>
</dbReference>
<dbReference type="Gene3D" id="1.25.10.10">
    <property type="entry name" value="Leucine-rich Repeat Variant"/>
    <property type="match status" value="1"/>
</dbReference>
<dbReference type="EMBL" id="OR504513">
    <property type="protein sequence ID" value="WMQ53806.1"/>
    <property type="molecule type" value="mRNA"/>
</dbReference>
<dbReference type="PROSITE" id="PS50176">
    <property type="entry name" value="ARM_REPEAT"/>
    <property type="match status" value="2"/>
</dbReference>
<reference evidence="3" key="1">
    <citation type="submission" date="2023-08" db="EMBL/GenBank/DDBJ databases">
        <title>Evolutionary dynamics of whole-body regeneration across planarian flatworms.</title>
        <authorList>
            <person name="Vila-Farre M."/>
            <person name="Rink J.C."/>
        </authorList>
    </citation>
    <scope>NUCLEOTIDE SEQUENCE</scope>
    <source>
        <strain evidence="3">4</strain>
    </source>
</reference>
<dbReference type="PRINTS" id="PR01869">
    <property type="entry name" value="BCATNINFAMLY"/>
</dbReference>
<name>A0AA51NHL4_9PLAT</name>
<dbReference type="AlphaFoldDB" id="A0AA51NHL4"/>
<dbReference type="SUPFAM" id="SSF48371">
    <property type="entry name" value="ARM repeat"/>
    <property type="match status" value="1"/>
</dbReference>
<dbReference type="InterPro" id="IPR011989">
    <property type="entry name" value="ARM-like"/>
</dbReference>
<dbReference type="InterPro" id="IPR000225">
    <property type="entry name" value="Armadillo"/>
</dbReference>